<dbReference type="InterPro" id="IPR029063">
    <property type="entry name" value="SAM-dependent_MTases_sf"/>
</dbReference>
<reference evidence="6" key="1">
    <citation type="journal article" date="2011" name="Nature">
        <title>A high-resolution map of human evolutionary constraint using 29 mammals.</title>
        <authorList>
            <person name="Lindblad-Toh K."/>
            <person name="Garber M."/>
            <person name="Zuk O."/>
            <person name="Lin M.F."/>
            <person name="Parker B.J."/>
            <person name="Washietl S."/>
            <person name="Kheradpour P."/>
            <person name="Ernst J."/>
            <person name="Jordan G."/>
            <person name="Mauceli E."/>
            <person name="Ward L.D."/>
            <person name="Lowe C.B."/>
            <person name="Holloway A.K."/>
            <person name="Clamp M."/>
            <person name="Gnerre S."/>
            <person name="Alfoldi J."/>
            <person name="Beal K."/>
            <person name="Chang J."/>
            <person name="Clawson H."/>
            <person name="Cuff J."/>
            <person name="Di Palma F."/>
            <person name="Fitzgerald S."/>
            <person name="Flicek P."/>
            <person name="Guttman M."/>
            <person name="Hubisz M.J."/>
            <person name="Jaffe D.B."/>
            <person name="Jungreis I."/>
            <person name="Kent W.J."/>
            <person name="Kostka D."/>
            <person name="Lara M."/>
            <person name="Martins A.L."/>
            <person name="Massingham T."/>
            <person name="Moltke I."/>
            <person name="Raney B.J."/>
            <person name="Rasmussen M.D."/>
            <person name="Robinson J."/>
            <person name="Stark A."/>
            <person name="Vilella A.J."/>
            <person name="Wen J."/>
            <person name="Xie X."/>
            <person name="Zody M.C."/>
            <person name="Baldwin J."/>
            <person name="Bloom T."/>
            <person name="Chin C.W."/>
            <person name="Heiman D."/>
            <person name="Nicol R."/>
            <person name="Nusbaum C."/>
            <person name="Young S."/>
            <person name="Wilkinson J."/>
            <person name="Worley K.C."/>
            <person name="Kovar C.L."/>
            <person name="Muzny D.M."/>
            <person name="Gibbs R.A."/>
            <person name="Cree A."/>
            <person name="Dihn H.H."/>
            <person name="Fowler G."/>
            <person name="Jhangiani S."/>
            <person name="Joshi V."/>
            <person name="Lee S."/>
            <person name="Lewis L.R."/>
            <person name="Nazareth L.V."/>
            <person name="Okwuonu G."/>
            <person name="Santibanez J."/>
            <person name="Warren W.C."/>
            <person name="Mardis E.R."/>
            <person name="Weinstock G.M."/>
            <person name="Wilson R.K."/>
            <person name="Delehaunty K."/>
            <person name="Dooling D."/>
            <person name="Fronik C."/>
            <person name="Fulton L."/>
            <person name="Fulton B."/>
            <person name="Graves T."/>
            <person name="Minx P."/>
            <person name="Sodergren E."/>
            <person name="Birney E."/>
            <person name="Margulies E.H."/>
            <person name="Herrero J."/>
            <person name="Green E.D."/>
            <person name="Haussler D."/>
            <person name="Siepel A."/>
            <person name="Goldman N."/>
            <person name="Pollard K.S."/>
            <person name="Pedersen J.S."/>
            <person name="Lander E.S."/>
            <person name="Kellis M."/>
        </authorList>
    </citation>
    <scope>NUCLEOTIDE SEQUENCE [LARGE SCALE GENOMIC DNA]</scope>
    <source>
        <strain evidence="6">2N</strain>
    </source>
</reference>
<name>A0A286XV37_CAVPO</name>
<proteinExistence type="inferred from homology"/>
<dbReference type="GO" id="GO:0016768">
    <property type="term" value="F:spermine synthase activity"/>
    <property type="evidence" value="ECO:0007669"/>
    <property type="project" value="InterPro"/>
</dbReference>
<dbReference type="SUPFAM" id="SSF53335">
    <property type="entry name" value="S-adenosyl-L-methionine-dependent methyltransferases"/>
    <property type="match status" value="1"/>
</dbReference>
<dbReference type="Gene3D" id="2.30.140.10">
    <property type="entry name" value="Spermidine synthase, tetramerisation domain"/>
    <property type="match status" value="1"/>
</dbReference>
<evidence type="ECO:0000259" key="4">
    <source>
        <dbReference type="PROSITE" id="PS51006"/>
    </source>
</evidence>
<dbReference type="Pfam" id="PF01564">
    <property type="entry name" value="Spermine_synth"/>
    <property type="match status" value="1"/>
</dbReference>
<dbReference type="PROSITE" id="PS51006">
    <property type="entry name" value="PABS_2"/>
    <property type="match status" value="1"/>
</dbReference>
<keyword evidence="6" id="KW-1185">Reference proteome</keyword>
<dbReference type="Proteomes" id="UP000005447">
    <property type="component" value="Unassembled WGS sequence"/>
</dbReference>
<keyword evidence="2 3" id="KW-0808">Transferase</keyword>
<dbReference type="InterPro" id="IPR030373">
    <property type="entry name" value="PABS_CS"/>
</dbReference>
<dbReference type="GO" id="GO:0006597">
    <property type="term" value="P:spermine biosynthetic process"/>
    <property type="evidence" value="ECO:0007669"/>
    <property type="project" value="InterPro"/>
</dbReference>
<comment type="similarity">
    <text evidence="1">Belongs to the spermidine/spermine synthase family.</text>
</comment>
<dbReference type="Pfam" id="PF17284">
    <property type="entry name" value="Spermine_synt_N"/>
    <property type="match status" value="1"/>
</dbReference>
<dbReference type="PANTHER" id="PTHR46315">
    <property type="entry name" value="SPERMINE SYNTHASE"/>
    <property type="match status" value="1"/>
</dbReference>
<dbReference type="Gene3D" id="3.40.50.150">
    <property type="entry name" value="Vaccinia Virus protein VP39"/>
    <property type="match status" value="1"/>
</dbReference>
<dbReference type="InterPro" id="IPR015576">
    <property type="entry name" value="Spermine_synthase_animal"/>
</dbReference>
<evidence type="ECO:0000313" key="6">
    <source>
        <dbReference type="Proteomes" id="UP000005447"/>
    </source>
</evidence>
<reference evidence="5" key="3">
    <citation type="submission" date="2025-09" db="UniProtKB">
        <authorList>
            <consortium name="Ensembl"/>
        </authorList>
    </citation>
    <scope>IDENTIFICATION</scope>
    <source>
        <strain evidence="5">2N</strain>
    </source>
</reference>
<dbReference type="PANTHER" id="PTHR46315:SF1">
    <property type="entry name" value="SPERMINE SYNTHASE"/>
    <property type="match status" value="1"/>
</dbReference>
<dbReference type="STRING" id="10141.ENSCPOP00000029398"/>
<evidence type="ECO:0000256" key="1">
    <source>
        <dbReference type="ARBA" id="ARBA00007867"/>
    </source>
</evidence>
<organism evidence="5 6">
    <name type="scientific">Cavia porcellus</name>
    <name type="common">Guinea pig</name>
    <dbReference type="NCBI Taxonomy" id="10141"/>
    <lineage>
        <taxon>Eukaryota</taxon>
        <taxon>Metazoa</taxon>
        <taxon>Chordata</taxon>
        <taxon>Craniata</taxon>
        <taxon>Vertebrata</taxon>
        <taxon>Euteleostomi</taxon>
        <taxon>Mammalia</taxon>
        <taxon>Eutheria</taxon>
        <taxon>Euarchontoglires</taxon>
        <taxon>Glires</taxon>
        <taxon>Rodentia</taxon>
        <taxon>Hystricomorpha</taxon>
        <taxon>Caviidae</taxon>
        <taxon>Cavia</taxon>
    </lineage>
</organism>
<keyword evidence="3" id="KW-0620">Polyamine biosynthesis</keyword>
<dbReference type="FunFam" id="3.30.160.110:FF:000002">
    <property type="entry name" value="spermine synthase"/>
    <property type="match status" value="1"/>
</dbReference>
<sequence length="350" mass="39137">MSAARHSTLDFMLGSRADGETILKGLQSIFQEQGMAESVHTWQDHGYLATYTNKNGSFANLRIYPCGLVLFDLQSYDSDSQGKEEINNLLNKVEERMKELSQASFGWVKRLPTIVAGGAIHRYWPTADGCLVEYDIDEAVYDEDSPYQNIKILYSKQFGNILSSVGILIGQRVICGKEDYTGKDVLILGGGDGGILHEIVKLKPKMVTMVEIDQMVIDACEKYMRNTCSDVLDNLKGDCCRVLIEDYIPAKEGREFVYVINDLTAVPISMSPEEDSTWELLRLILDLSMKVLKQDGKCFTQGNCVNLTEALSLYEEQLGRPLSCGILEGDCLCPFILVTMGILHWKKAKP</sequence>
<dbReference type="VEuPathDB" id="HostDB:ENSCPOG00000021806"/>
<dbReference type="InParanoid" id="A0A286XV37"/>
<feature type="active site" description="Proton acceptor" evidence="3">
    <location>
        <position position="262"/>
    </location>
</feature>
<dbReference type="AlphaFoldDB" id="A0A286XV37"/>
<dbReference type="Gene3D" id="3.30.160.110">
    <property type="entry name" value="Siroheme synthase, domain 2"/>
    <property type="match status" value="1"/>
</dbReference>
<dbReference type="InterPro" id="IPR035246">
    <property type="entry name" value="Spermidine_synt_N"/>
</dbReference>
<dbReference type="InterPro" id="IPR037163">
    <property type="entry name" value="Spermidine_synt_N_sf"/>
</dbReference>
<dbReference type="Pfam" id="PF17950">
    <property type="entry name" value="SpmSyn_N"/>
    <property type="match status" value="1"/>
</dbReference>
<dbReference type="PROSITE" id="PS01330">
    <property type="entry name" value="PABS_1"/>
    <property type="match status" value="1"/>
</dbReference>
<dbReference type="Ensembl" id="ENSCPOT00000021278.2">
    <property type="protein sequence ID" value="ENSCPOP00000029398.1"/>
    <property type="gene ID" value="ENSCPOG00000021806.2"/>
</dbReference>
<evidence type="ECO:0000256" key="2">
    <source>
        <dbReference type="ARBA" id="ARBA00022679"/>
    </source>
</evidence>
<dbReference type="OMA" id="ICGKEDY"/>
<evidence type="ECO:0000256" key="3">
    <source>
        <dbReference type="PROSITE-ProRule" id="PRU00354"/>
    </source>
</evidence>
<evidence type="ECO:0000313" key="5">
    <source>
        <dbReference type="Ensembl" id="ENSCPOP00000029398.1"/>
    </source>
</evidence>
<dbReference type="InterPro" id="IPR040900">
    <property type="entry name" value="SpmSyn_N"/>
</dbReference>
<dbReference type="EMBL" id="AAKN02028654">
    <property type="status" value="NOT_ANNOTATED_CDS"/>
    <property type="molecule type" value="Genomic_DNA"/>
</dbReference>
<dbReference type="InterPro" id="IPR030374">
    <property type="entry name" value="PABS"/>
</dbReference>
<feature type="domain" description="PABS" evidence="4">
    <location>
        <begin position="183"/>
        <end position="350"/>
    </location>
</feature>
<accession>A0A286XV37</accession>
<dbReference type="GeneTree" id="ENSGT00870000136506"/>
<protein>
    <recommendedName>
        <fullName evidence="4">PABS domain-containing protein</fullName>
    </recommendedName>
</protein>
<reference evidence="5" key="2">
    <citation type="submission" date="2025-08" db="UniProtKB">
        <authorList>
            <consortium name="Ensembl"/>
        </authorList>
    </citation>
    <scope>IDENTIFICATION</scope>
    <source>
        <strain evidence="5">2N</strain>
    </source>
</reference>
<dbReference type="Bgee" id="ENSCPOG00000021806">
    <property type="expression patterns" value="Expressed in heart left ventricle and 1 other cell type or tissue"/>
</dbReference>